<reference evidence="2" key="2">
    <citation type="submission" date="2021-04" db="EMBL/GenBank/DDBJ databases">
        <authorList>
            <person name="Gilroy R."/>
        </authorList>
    </citation>
    <scope>NUCLEOTIDE SEQUENCE</scope>
    <source>
        <strain evidence="2">687</strain>
    </source>
</reference>
<dbReference type="GO" id="GO:0015128">
    <property type="term" value="F:gluconate transmembrane transporter activity"/>
    <property type="evidence" value="ECO:0007669"/>
    <property type="project" value="InterPro"/>
</dbReference>
<keyword evidence="1" id="KW-1133">Transmembrane helix</keyword>
<dbReference type="PANTHER" id="PTHR30354:SF25">
    <property type="entry name" value="INNER MEMBRANE PERMEASE YGBN"/>
    <property type="match status" value="1"/>
</dbReference>
<feature type="transmembrane region" description="Helical" evidence="1">
    <location>
        <begin position="28"/>
        <end position="47"/>
    </location>
</feature>
<feature type="transmembrane region" description="Helical" evidence="1">
    <location>
        <begin position="354"/>
        <end position="384"/>
    </location>
</feature>
<feature type="transmembrane region" description="Helical" evidence="1">
    <location>
        <begin position="276"/>
        <end position="295"/>
    </location>
</feature>
<dbReference type="GO" id="GO:0005886">
    <property type="term" value="C:plasma membrane"/>
    <property type="evidence" value="ECO:0007669"/>
    <property type="project" value="TreeGrafter"/>
</dbReference>
<reference evidence="2" key="1">
    <citation type="journal article" date="2021" name="PeerJ">
        <title>Extensive microbial diversity within the chicken gut microbiome revealed by metagenomics and culture.</title>
        <authorList>
            <person name="Gilroy R."/>
            <person name="Ravi A."/>
            <person name="Getino M."/>
            <person name="Pursley I."/>
            <person name="Horton D.L."/>
            <person name="Alikhan N.F."/>
            <person name="Baker D."/>
            <person name="Gharbi K."/>
            <person name="Hall N."/>
            <person name="Watson M."/>
            <person name="Adriaenssens E.M."/>
            <person name="Foster-Nyarko E."/>
            <person name="Jarju S."/>
            <person name="Secka A."/>
            <person name="Antonio M."/>
            <person name="Oren A."/>
            <person name="Chaudhuri R.R."/>
            <person name="La Ragione R."/>
            <person name="Hildebrand F."/>
            <person name="Pallen M.J."/>
        </authorList>
    </citation>
    <scope>NUCLEOTIDE SEQUENCE</scope>
    <source>
        <strain evidence="2">687</strain>
    </source>
</reference>
<evidence type="ECO:0000313" key="3">
    <source>
        <dbReference type="Proteomes" id="UP000824150"/>
    </source>
</evidence>
<feature type="transmembrane region" description="Helical" evidence="1">
    <location>
        <begin position="240"/>
        <end position="264"/>
    </location>
</feature>
<dbReference type="PIRSF" id="PIRSF002746">
    <property type="entry name" value="Gluconate_transporter"/>
    <property type="match status" value="1"/>
</dbReference>
<feature type="transmembrane region" description="Helical" evidence="1">
    <location>
        <begin position="141"/>
        <end position="158"/>
    </location>
</feature>
<accession>A0A9E2KLW6</accession>
<keyword evidence="1" id="KW-0472">Membrane</keyword>
<dbReference type="NCBIfam" id="TIGR00791">
    <property type="entry name" value="gntP"/>
    <property type="match status" value="1"/>
</dbReference>
<dbReference type="Proteomes" id="UP000824150">
    <property type="component" value="Unassembled WGS sequence"/>
</dbReference>
<evidence type="ECO:0000256" key="1">
    <source>
        <dbReference type="SAM" id="Phobius"/>
    </source>
</evidence>
<keyword evidence="1" id="KW-0812">Transmembrane</keyword>
<dbReference type="Pfam" id="PF02447">
    <property type="entry name" value="GntP_permease"/>
    <property type="match status" value="1"/>
</dbReference>
<proteinExistence type="predicted"/>
<dbReference type="EMBL" id="JAHLFG010000001">
    <property type="protein sequence ID" value="MBU3825893.1"/>
    <property type="molecule type" value="Genomic_DNA"/>
</dbReference>
<sequence length="458" mass="47236">MSTSALLLIAAVAIMLLLFMVIKIKLSAFVALLLVSMITAIIAGIPIDQVMPTLIAGMGSTLGSITIIVGLGAILGRMIEVSGGAEALANYFSKLLGVKRTVAALAIAGFILGIPIFVDVGFIILAPIVLGFAKISKSNPIVYGLPVAVCMLAVHVVVPPHPGPVAAANLLNADVGLLTLWGLLLCVPTGLVGFFTAKIVVKRHLKRVGSKPSEDSEVLMDEVAADSQPIPPDGMAAPNVWLIVSLVIVPIALIMLGTVCNTSLPKDSAFLPISQFIGAPGTALMVALAIAFYALGIRRNWSLGKIGNVMDSALPTAAVVILVTGGGGVFGKVLSESGVGNALADTLNSMNMPVMLAGFVIAAALRAAQGSATVAILTTAGLLADATAGYSDTFRVLLTIAIGFGALGFSHINDSFFWILTRYLGISVGDGIKTWTVITSVTGISGFIFTWILSLFVM</sequence>
<dbReference type="InterPro" id="IPR003474">
    <property type="entry name" value="Glcn_transporter"/>
</dbReference>
<gene>
    <name evidence="2" type="ORF">IAA31_00140</name>
</gene>
<feature type="transmembrane region" description="Helical" evidence="1">
    <location>
        <begin position="316"/>
        <end position="334"/>
    </location>
</feature>
<evidence type="ECO:0000313" key="2">
    <source>
        <dbReference type="EMBL" id="MBU3825893.1"/>
    </source>
</evidence>
<protein>
    <submittedName>
        <fullName evidence="2">GntP family transporter</fullName>
    </submittedName>
</protein>
<dbReference type="PANTHER" id="PTHR30354">
    <property type="entry name" value="GNT FAMILY GLUCONATE TRANSPORTER"/>
    <property type="match status" value="1"/>
</dbReference>
<feature type="transmembrane region" description="Helical" evidence="1">
    <location>
        <begin position="432"/>
        <end position="457"/>
    </location>
</feature>
<dbReference type="AlphaFoldDB" id="A0A9E2KLW6"/>
<feature type="transmembrane region" description="Helical" evidence="1">
    <location>
        <begin position="5"/>
        <end position="22"/>
    </location>
</feature>
<feature type="transmembrane region" description="Helical" evidence="1">
    <location>
        <begin position="54"/>
        <end position="75"/>
    </location>
</feature>
<feature type="transmembrane region" description="Helical" evidence="1">
    <location>
        <begin position="178"/>
        <end position="201"/>
    </location>
</feature>
<organism evidence="2 3">
    <name type="scientific">Candidatus Anaerobiospirillum merdipullorum</name>
    <dbReference type="NCBI Taxonomy" id="2838450"/>
    <lineage>
        <taxon>Bacteria</taxon>
        <taxon>Pseudomonadati</taxon>
        <taxon>Pseudomonadota</taxon>
        <taxon>Gammaproteobacteria</taxon>
        <taxon>Aeromonadales</taxon>
        <taxon>Succinivibrionaceae</taxon>
        <taxon>Anaerobiospirillum</taxon>
    </lineage>
</organism>
<comment type="caution">
    <text evidence="2">The sequence shown here is derived from an EMBL/GenBank/DDBJ whole genome shotgun (WGS) entry which is preliminary data.</text>
</comment>
<name>A0A9E2KLW6_9GAMM</name>
<feature type="transmembrane region" description="Helical" evidence="1">
    <location>
        <begin position="102"/>
        <end position="129"/>
    </location>
</feature>
<dbReference type="NCBIfam" id="NF007332">
    <property type="entry name" value="PRK09821.1"/>
    <property type="match status" value="1"/>
</dbReference>
<feature type="transmembrane region" description="Helical" evidence="1">
    <location>
        <begin position="396"/>
        <end position="420"/>
    </location>
</feature>